<dbReference type="OrthoDB" id="7028331at2"/>
<dbReference type="RefSeq" id="WP_048358136.1">
    <property type="nucleotide sequence ID" value="NZ_FNUD01000002.1"/>
</dbReference>
<keyword evidence="2" id="KW-1185">Reference proteome</keyword>
<comment type="caution">
    <text evidence="1">The sequence shown here is derived from an EMBL/GenBank/DDBJ whole genome shotgun (WGS) entry which is preliminary data.</text>
</comment>
<proteinExistence type="predicted"/>
<dbReference type="AlphaFoldDB" id="A0A0J6GG80"/>
<dbReference type="Proteomes" id="UP000183613">
    <property type="component" value="Unassembled WGS sequence"/>
</dbReference>
<dbReference type="EMBL" id="FNUD01000002">
    <property type="protein sequence ID" value="SEE93159.1"/>
    <property type="molecule type" value="Genomic_DNA"/>
</dbReference>
<sequence length="160" mass="17620">MIHEIEELMQHWGEQHCHVGEAGGLGSPMATIMEYGGCAPRGTAGSRDLLVGAGAGMDHIASEVAAAVAELDRQSTKGKQLAQLARLRYLHQPSMSRREQMRLLDITEGADQTYRNWVKRLHQQVMLILTVRSGTTRGYTRRSGHQETNLTRATVLSKAG</sequence>
<evidence type="ECO:0000313" key="1">
    <source>
        <dbReference type="EMBL" id="SEE93159.1"/>
    </source>
</evidence>
<reference evidence="1" key="1">
    <citation type="submission" date="2016-10" db="EMBL/GenBank/DDBJ databases">
        <authorList>
            <person name="Varghese N."/>
            <person name="Submissions S."/>
        </authorList>
    </citation>
    <scope>NUCLEOTIDE SEQUENCE [LARGE SCALE GENOMIC DNA]</scope>
    <source>
        <strain evidence="1">LMG 25555</strain>
    </source>
</reference>
<organism evidence="1 2">
    <name type="scientific">Pseudomonas deceptionensis</name>
    <dbReference type="NCBI Taxonomy" id="882211"/>
    <lineage>
        <taxon>Bacteria</taxon>
        <taxon>Pseudomonadati</taxon>
        <taxon>Pseudomonadota</taxon>
        <taxon>Gammaproteobacteria</taxon>
        <taxon>Pseudomonadales</taxon>
        <taxon>Pseudomonadaceae</taxon>
        <taxon>Pseudomonas</taxon>
    </lineage>
</organism>
<dbReference type="PATRIC" id="fig|882211.3.peg.163"/>
<accession>A0A0J6GG80</accession>
<name>A0A0J6GG80_PSEDM</name>
<gene>
    <name evidence="1" type="ORF">SAMN04489800_2907</name>
</gene>
<protein>
    <submittedName>
        <fullName evidence="1">Uncharacterized protein</fullName>
    </submittedName>
</protein>
<evidence type="ECO:0000313" key="2">
    <source>
        <dbReference type="Proteomes" id="UP000183613"/>
    </source>
</evidence>